<evidence type="ECO:0000256" key="5">
    <source>
        <dbReference type="ARBA" id="ARBA00023136"/>
    </source>
</evidence>
<feature type="transmembrane region" description="Helical" evidence="6">
    <location>
        <begin position="79"/>
        <end position="103"/>
    </location>
</feature>
<evidence type="ECO:0000256" key="3">
    <source>
        <dbReference type="ARBA" id="ARBA00022692"/>
    </source>
</evidence>
<dbReference type="GO" id="GO:0016020">
    <property type="term" value="C:membrane"/>
    <property type="evidence" value="ECO:0007669"/>
    <property type="project" value="UniProtKB-SubCell"/>
</dbReference>
<dbReference type="GO" id="GO:0007606">
    <property type="term" value="P:sensory perception of chemical stimulus"/>
    <property type="evidence" value="ECO:0007669"/>
    <property type="project" value="UniProtKB-UniRule"/>
</dbReference>
<keyword evidence="5 6" id="KW-0472">Membrane</keyword>
<evidence type="ECO:0000256" key="4">
    <source>
        <dbReference type="ARBA" id="ARBA00022989"/>
    </source>
</evidence>
<evidence type="ECO:0000256" key="1">
    <source>
        <dbReference type="ARBA" id="ARBA00004141"/>
    </source>
</evidence>
<comment type="similarity">
    <text evidence="2 6">Belongs to the nematode receptor-like protein srg family.</text>
</comment>
<sequence>MYLISKIWLGYGLISVFFSAFLVFVIYTSPLSNQSFYRLIVIHLVIVILSWINSWPTRVVWTEDAPYFAKALYDHTPRLFSLFMFLGIAFCHIQSWSSIVICVNRLRTANPEKYEERNKWWNRWFILIYIIVIVLSLLAAHYLAITPTVRFYEETGKFGYVIWDLADGIMQIFFLVVFLGLYILISLIFGCIAVCKIKKHQDGEFHHSSLVTLVHIFLRVFCLTLLLCSFLLQVEDFTVEMMITIFDLMTFSMTYIILFYDESVREAIRSSCTSGTVDGR</sequence>
<keyword evidence="4 6" id="KW-1133">Transmembrane helix</keyword>
<accession>A0AAE9D6M0</accession>
<dbReference type="EMBL" id="CP090894">
    <property type="protein sequence ID" value="ULT94939.1"/>
    <property type="molecule type" value="Genomic_DNA"/>
</dbReference>
<evidence type="ECO:0000313" key="7">
    <source>
        <dbReference type="EMBL" id="ULT94939.1"/>
    </source>
</evidence>
<dbReference type="Pfam" id="PF02118">
    <property type="entry name" value="Srg"/>
    <property type="match status" value="1"/>
</dbReference>
<gene>
    <name evidence="7" type="ORF">L3Y34_003994</name>
</gene>
<dbReference type="OMA" id="IAICKIR"/>
<dbReference type="InterPro" id="IPR000609">
    <property type="entry name" value="7TM_GPCR_serpentine_rcpt_Srg"/>
</dbReference>
<feature type="transmembrane region" description="Helical" evidence="6">
    <location>
        <begin position="216"/>
        <end position="235"/>
    </location>
</feature>
<dbReference type="PANTHER" id="PTHR31114">
    <property type="entry name" value="SERPENTINE RECEPTOR CLASS GAMMA"/>
    <property type="match status" value="1"/>
</dbReference>
<evidence type="ECO:0000313" key="8">
    <source>
        <dbReference type="Proteomes" id="UP000827892"/>
    </source>
</evidence>
<feature type="transmembrane region" description="Helical" evidence="6">
    <location>
        <begin position="241"/>
        <end position="260"/>
    </location>
</feature>
<dbReference type="InterPro" id="IPR052880">
    <property type="entry name" value="NRL-Serpentine_Class_Gamma"/>
</dbReference>
<comment type="subcellular location">
    <subcellularLocation>
        <location evidence="1">Membrane</location>
        <topology evidence="1">Multi-pass membrane protein</topology>
    </subcellularLocation>
</comment>
<dbReference type="PANTHER" id="PTHR31114:SF4">
    <property type="entry name" value="SERPENTINE RECEPTOR CLASS GAMMA-RELATED"/>
    <property type="match status" value="1"/>
</dbReference>
<feature type="transmembrane region" description="Helical" evidence="6">
    <location>
        <begin position="6"/>
        <end position="28"/>
    </location>
</feature>
<dbReference type="Proteomes" id="UP000827892">
    <property type="component" value="Chromosome IV"/>
</dbReference>
<feature type="transmembrane region" description="Helical" evidence="6">
    <location>
        <begin position="124"/>
        <end position="145"/>
    </location>
</feature>
<proteinExistence type="inferred from homology"/>
<feature type="transmembrane region" description="Helical" evidence="6">
    <location>
        <begin position="35"/>
        <end position="52"/>
    </location>
</feature>
<organism evidence="7 8">
    <name type="scientific">Caenorhabditis briggsae</name>
    <dbReference type="NCBI Taxonomy" id="6238"/>
    <lineage>
        <taxon>Eukaryota</taxon>
        <taxon>Metazoa</taxon>
        <taxon>Ecdysozoa</taxon>
        <taxon>Nematoda</taxon>
        <taxon>Chromadorea</taxon>
        <taxon>Rhabditida</taxon>
        <taxon>Rhabditina</taxon>
        <taxon>Rhabditomorpha</taxon>
        <taxon>Rhabditoidea</taxon>
        <taxon>Rhabditidae</taxon>
        <taxon>Peloderinae</taxon>
        <taxon>Caenorhabditis</taxon>
    </lineage>
</organism>
<dbReference type="KEGG" id="cbr:CBG_05757"/>
<evidence type="ECO:0000256" key="6">
    <source>
        <dbReference type="RuleBase" id="RU280813"/>
    </source>
</evidence>
<keyword evidence="3 6" id="KW-0812">Transmembrane</keyword>
<dbReference type="AlphaFoldDB" id="A0AAE9D6M0"/>
<reference evidence="7 8" key="1">
    <citation type="submission" date="2022-05" db="EMBL/GenBank/DDBJ databases">
        <title>Chromosome-level reference genomes for two strains of Caenorhabditis briggsae: an improved platform for comparative genomics.</title>
        <authorList>
            <person name="Stevens L."/>
            <person name="Andersen E.C."/>
        </authorList>
    </citation>
    <scope>NUCLEOTIDE SEQUENCE [LARGE SCALE GENOMIC DNA]</scope>
    <source>
        <strain evidence="7">QX1410_ONT</strain>
        <tissue evidence="7">Whole-organism</tissue>
    </source>
</reference>
<evidence type="ECO:0000256" key="2">
    <source>
        <dbReference type="ARBA" id="ARBA00005692"/>
    </source>
</evidence>
<feature type="transmembrane region" description="Helical" evidence="6">
    <location>
        <begin position="172"/>
        <end position="195"/>
    </location>
</feature>
<protein>
    <recommendedName>
        <fullName evidence="6">Serpentine receptor class gamma</fullName>
    </recommendedName>
</protein>
<name>A0AAE9D6M0_CAEBR</name>
<dbReference type="GO" id="GO:0004888">
    <property type="term" value="F:transmembrane signaling receptor activity"/>
    <property type="evidence" value="ECO:0007669"/>
    <property type="project" value="InterPro"/>
</dbReference>